<sequence>MKIQEVIQLIEDLAPLSYQESYDNSGLIVGNYKDDVTGVLICLDSTEEVVDEAIANNCNLIIAHHPILFSGLKKLNGNNYIERTILKAIKNDIAIYAAHTNLDNANGGVNYKIAEKIGLTNCKPLVSKKGLLNKLVVFCPVNYANEVRNAMFENGAGAIGDYKECSFNTKGEGTFKSLSGAKPFVGNKNESHTESEIKIEVIVESHLLSGVLSAMFTSHPYEEVAYDLLKLENRLETVGSGLIGELDEEIDEITFLKNVKVDLKTDCIRHTNLLNKKIKKVALCGGSGSFLLPEAIRVDADIFITGDFKYHQFFDAENKIIIADIGHYESEQFTKELIYDILIKKITNFAVRLSEINTNPINYL</sequence>
<evidence type="ECO:0000256" key="5">
    <source>
        <dbReference type="PIRNR" id="PIRNR037489"/>
    </source>
</evidence>
<dbReference type="InterPro" id="IPR036069">
    <property type="entry name" value="DUF34/NIF3_sf"/>
</dbReference>
<organism evidence="7 8">
    <name type="scientific">Vicingus serpentipes</name>
    <dbReference type="NCBI Taxonomy" id="1926625"/>
    <lineage>
        <taxon>Bacteria</taxon>
        <taxon>Pseudomonadati</taxon>
        <taxon>Bacteroidota</taxon>
        <taxon>Flavobacteriia</taxon>
        <taxon>Flavobacteriales</taxon>
        <taxon>Vicingaceae</taxon>
        <taxon>Vicingus</taxon>
    </lineage>
</organism>
<reference evidence="7 8" key="1">
    <citation type="submission" date="2019-08" db="EMBL/GenBank/DDBJ databases">
        <title>Genome of Vicingus serpentipes NCIMB 15042.</title>
        <authorList>
            <person name="Bowman J.P."/>
        </authorList>
    </citation>
    <scope>NUCLEOTIDE SEQUENCE [LARGE SCALE GENOMIC DNA]</scope>
    <source>
        <strain evidence="7 8">NCIMB 15042</strain>
    </source>
</reference>
<dbReference type="GO" id="GO:0046872">
    <property type="term" value="F:metal ion binding"/>
    <property type="evidence" value="ECO:0007669"/>
    <property type="project" value="UniProtKB-UniRule"/>
</dbReference>
<name>A0A5C6RXD2_9FLAO</name>
<comment type="caution">
    <text evidence="7">The sequence shown here is derived from an EMBL/GenBank/DDBJ whole genome shotgun (WGS) entry which is preliminary data.</text>
</comment>
<dbReference type="Proteomes" id="UP000321721">
    <property type="component" value="Unassembled WGS sequence"/>
</dbReference>
<dbReference type="InterPro" id="IPR015867">
    <property type="entry name" value="N-reg_PII/ATP_PRibTrfase_C"/>
</dbReference>
<dbReference type="SUPFAM" id="SSF102705">
    <property type="entry name" value="NIF3 (NGG1p interacting factor 3)-like"/>
    <property type="match status" value="1"/>
</dbReference>
<proteinExistence type="inferred from homology"/>
<gene>
    <name evidence="7" type="ORF">FRY74_03310</name>
</gene>
<dbReference type="PANTHER" id="PTHR13799:SF14">
    <property type="entry name" value="GTP CYCLOHYDROLASE 1 TYPE 2 HOMOLOG"/>
    <property type="match status" value="1"/>
</dbReference>
<dbReference type="Gene3D" id="3.40.1390.30">
    <property type="entry name" value="NIF3 (NGG1p interacting factor 3)-like"/>
    <property type="match status" value="1"/>
</dbReference>
<feature type="binding site" evidence="6">
    <location>
        <position position="327"/>
    </location>
    <ligand>
        <name>a divalent metal cation</name>
        <dbReference type="ChEBI" id="CHEBI:60240"/>
        <label>1</label>
    </ligand>
</feature>
<evidence type="ECO:0000256" key="4">
    <source>
        <dbReference type="ARBA" id="ARBA00022723"/>
    </source>
</evidence>
<feature type="binding site" evidence="6">
    <location>
        <position position="331"/>
    </location>
    <ligand>
        <name>a divalent metal cation</name>
        <dbReference type="ChEBI" id="CHEBI:60240"/>
        <label>1</label>
    </ligand>
</feature>
<dbReference type="OrthoDB" id="9792792at2"/>
<feature type="binding site" evidence="6">
    <location>
        <position position="64"/>
    </location>
    <ligand>
        <name>a divalent metal cation</name>
        <dbReference type="ChEBI" id="CHEBI:60240"/>
        <label>2</label>
    </ligand>
</feature>
<dbReference type="GO" id="GO:0005737">
    <property type="term" value="C:cytoplasm"/>
    <property type="evidence" value="ECO:0007669"/>
    <property type="project" value="TreeGrafter"/>
</dbReference>
<evidence type="ECO:0000313" key="7">
    <source>
        <dbReference type="EMBL" id="TXB67226.1"/>
    </source>
</evidence>
<dbReference type="InterPro" id="IPR002678">
    <property type="entry name" value="DUF34/NIF3"/>
</dbReference>
<evidence type="ECO:0000313" key="8">
    <source>
        <dbReference type="Proteomes" id="UP000321721"/>
    </source>
</evidence>
<protein>
    <recommendedName>
        <fullName evidence="3 5">GTP cyclohydrolase 1 type 2 homolog</fullName>
    </recommendedName>
</protein>
<feature type="binding site" evidence="6">
    <location>
        <position position="103"/>
    </location>
    <ligand>
        <name>a divalent metal cation</name>
        <dbReference type="ChEBI" id="CHEBI:60240"/>
        <label>1</label>
    </ligand>
</feature>
<accession>A0A5C6RXD2</accession>
<dbReference type="PIRSF" id="PIRSF037489">
    <property type="entry name" value="UCP037489_NIF3_YqfO"/>
    <property type="match status" value="1"/>
</dbReference>
<evidence type="ECO:0000256" key="1">
    <source>
        <dbReference type="ARBA" id="ARBA00006964"/>
    </source>
</evidence>
<dbReference type="EMBL" id="VOOS01000001">
    <property type="protein sequence ID" value="TXB67226.1"/>
    <property type="molecule type" value="Genomic_DNA"/>
</dbReference>
<dbReference type="FunFam" id="3.40.1390.30:FF:000001">
    <property type="entry name" value="GTP cyclohydrolase 1 type 2"/>
    <property type="match status" value="1"/>
</dbReference>
<dbReference type="InterPro" id="IPR017221">
    <property type="entry name" value="DUF34/NIF3_bac"/>
</dbReference>
<dbReference type="RefSeq" id="WP_147098571.1">
    <property type="nucleotide sequence ID" value="NZ_VOOS01000001.1"/>
</dbReference>
<feature type="binding site" evidence="6">
    <location>
        <position position="65"/>
    </location>
    <ligand>
        <name>a divalent metal cation</name>
        <dbReference type="ChEBI" id="CHEBI:60240"/>
        <label>1</label>
    </ligand>
</feature>
<evidence type="ECO:0000256" key="6">
    <source>
        <dbReference type="PIRSR" id="PIRSR602678-1"/>
    </source>
</evidence>
<keyword evidence="4 5" id="KW-0479">Metal-binding</keyword>
<evidence type="ECO:0000256" key="2">
    <source>
        <dbReference type="ARBA" id="ARBA00011643"/>
    </source>
</evidence>
<dbReference type="Gene3D" id="3.30.70.120">
    <property type="match status" value="1"/>
</dbReference>
<evidence type="ECO:0000256" key="3">
    <source>
        <dbReference type="ARBA" id="ARBA00022112"/>
    </source>
</evidence>
<comment type="subunit">
    <text evidence="2">Homohexamer.</text>
</comment>
<comment type="similarity">
    <text evidence="1 5">Belongs to the GTP cyclohydrolase I type 2/NIF3 family.</text>
</comment>
<dbReference type="AlphaFoldDB" id="A0A5C6RXD2"/>
<dbReference type="NCBIfam" id="TIGR00486">
    <property type="entry name" value="YbgI_SA1388"/>
    <property type="match status" value="1"/>
</dbReference>
<dbReference type="PANTHER" id="PTHR13799">
    <property type="entry name" value="NGG1 INTERACTING FACTOR 3"/>
    <property type="match status" value="1"/>
</dbReference>
<keyword evidence="8" id="KW-1185">Reference proteome</keyword>
<dbReference type="Pfam" id="PF01784">
    <property type="entry name" value="DUF34_NIF3"/>
    <property type="match status" value="1"/>
</dbReference>